<proteinExistence type="predicted"/>
<organism evidence="2 3">
    <name type="scientific">Pseudomonas veronii 1YdBTEX2</name>
    <dbReference type="NCBI Taxonomy" id="1295141"/>
    <lineage>
        <taxon>Bacteria</taxon>
        <taxon>Pseudomonadati</taxon>
        <taxon>Pseudomonadota</taxon>
        <taxon>Gammaproteobacteria</taxon>
        <taxon>Pseudomonadales</taxon>
        <taxon>Pseudomonadaceae</taxon>
        <taxon>Pseudomonas</taxon>
    </lineage>
</organism>
<evidence type="ECO:0000313" key="3">
    <source>
        <dbReference type="Proteomes" id="UP000245431"/>
    </source>
</evidence>
<dbReference type="Proteomes" id="UP000245431">
    <property type="component" value="Chromosome PVE_r2"/>
</dbReference>
<name>A0A1D3K889_PSEVE</name>
<protein>
    <submittedName>
        <fullName evidence="2">Uncharacterized protein</fullName>
    </submittedName>
</protein>
<reference evidence="3" key="1">
    <citation type="submission" date="2016-07" db="EMBL/GenBank/DDBJ databases">
        <authorList>
            <person name="Florea S."/>
            <person name="Webb J.S."/>
            <person name="Jaromczyk J."/>
            <person name="Schardl C.L."/>
        </authorList>
    </citation>
    <scope>NUCLEOTIDE SEQUENCE [LARGE SCALE GENOMIC DNA]</scope>
    <source>
        <strain evidence="3">1YdBTEX2</strain>
    </source>
</reference>
<evidence type="ECO:0000313" key="2">
    <source>
        <dbReference type="EMBL" id="SBW84579.1"/>
    </source>
</evidence>
<dbReference type="AlphaFoldDB" id="A0A1D3K889"/>
<feature type="region of interest" description="Disordered" evidence="1">
    <location>
        <begin position="381"/>
        <end position="401"/>
    </location>
</feature>
<accession>A0A1D3K889</accession>
<dbReference type="EMBL" id="LT599584">
    <property type="protein sequence ID" value="SBW84579.1"/>
    <property type="molecule type" value="Genomic_DNA"/>
</dbReference>
<evidence type="ECO:0000256" key="1">
    <source>
        <dbReference type="SAM" id="MobiDB-lite"/>
    </source>
</evidence>
<sequence length="401" mass="45153">MTDIKNWVKVPLPLTDEMEVAFAEAWYSKRRCIDDVEMSDAWAAACNAAPEPPQDPRTESLQRQVGRLNDVVRNTGKARDKLQMANDELVSLLRESFVRDKAGFYSVAMTPSYRERVRQALQKYEFRRPGVPTLCEETADHFQEALEAERPGSEQIRGVLNDTIARAEAERDAALAQLQALQNEPVSVKLIVVHRGNEVDEPQVTFSPEFARQFDALPAGTEVCLYTSQPSPRFRGEGLAQLAFPTMLRQMWSGSDVQGWLNEQGPVYAWPSLQRASFQSRVAPWLVECFGDAIAQDTQERNQRFLEEALELVQACALTSDEAHQLVDYVFGRDVGEQSQEVGGVMVTLAALCRAHKLAMHQCGETELDRISRPDVMARIREKQKGKPAFSPLPGVYPDRR</sequence>
<gene>
    <name evidence="2" type="ORF">PVE_R2G0553</name>
</gene>